<protein>
    <submittedName>
        <fullName evidence="1">Uncharacterized protein</fullName>
    </submittedName>
</protein>
<keyword evidence="2" id="KW-1185">Reference proteome</keyword>
<dbReference type="Proteomes" id="UP000183253">
    <property type="component" value="Unassembled WGS sequence"/>
</dbReference>
<dbReference type="OrthoDB" id="1002126at2"/>
<evidence type="ECO:0000313" key="1">
    <source>
        <dbReference type="EMBL" id="SEA67475.1"/>
    </source>
</evidence>
<proteinExistence type="predicted"/>
<name>A0A1H4D407_9BACT</name>
<accession>A0A1H4D407</accession>
<sequence length="90" mass="10553">MRVKYCNFKVGEVYLFHTDDPRCPDAESLWGLYDRHDGGSVRLESCSTDQKHFSKGRHLPEQYRFCRLSTRSELRDYMVNSICSEIKGLS</sequence>
<organism evidence="1 2">
    <name type="scientific">Alistipes timonensis JC136</name>
    <dbReference type="NCBI Taxonomy" id="1033731"/>
    <lineage>
        <taxon>Bacteria</taxon>
        <taxon>Pseudomonadati</taxon>
        <taxon>Bacteroidota</taxon>
        <taxon>Bacteroidia</taxon>
        <taxon>Bacteroidales</taxon>
        <taxon>Rikenellaceae</taxon>
        <taxon>Alistipes</taxon>
    </lineage>
</organism>
<gene>
    <name evidence="1" type="ORF">SAMN05444145_105139</name>
</gene>
<dbReference type="AlphaFoldDB" id="A0A1H4D407"/>
<evidence type="ECO:0000313" key="2">
    <source>
        <dbReference type="Proteomes" id="UP000183253"/>
    </source>
</evidence>
<dbReference type="EMBL" id="FNRI01000005">
    <property type="protein sequence ID" value="SEA67475.1"/>
    <property type="molecule type" value="Genomic_DNA"/>
</dbReference>
<reference evidence="1 2" key="1">
    <citation type="submission" date="2016-10" db="EMBL/GenBank/DDBJ databases">
        <authorList>
            <person name="de Groot N.N."/>
        </authorList>
    </citation>
    <scope>NUCLEOTIDE SEQUENCE [LARGE SCALE GENOMIC DNA]</scope>
    <source>
        <strain evidence="1 2">DSM 25383</strain>
    </source>
</reference>